<reference evidence="2" key="2">
    <citation type="submission" date="2010-07" db="EMBL/GenBank/DDBJ databases">
        <authorList>
            <consortium name="The Broad Institute Genome Sequencing Platform"/>
            <consortium name="Broad Institute Genome Sequencing Center for Infectious Disease"/>
            <person name="Ma L.-J."/>
            <person name="Dead R."/>
            <person name="Young S."/>
            <person name="Zeng Q."/>
            <person name="Koehrsen M."/>
            <person name="Alvarado L."/>
            <person name="Berlin A."/>
            <person name="Chapman S.B."/>
            <person name="Chen Z."/>
            <person name="Freedman E."/>
            <person name="Gellesch M."/>
            <person name="Goldberg J."/>
            <person name="Griggs A."/>
            <person name="Gujja S."/>
            <person name="Heilman E.R."/>
            <person name="Heiman D."/>
            <person name="Hepburn T."/>
            <person name="Howarth C."/>
            <person name="Jen D."/>
            <person name="Larson L."/>
            <person name="Mehta T."/>
            <person name="Neiman D."/>
            <person name="Pearson M."/>
            <person name="Roberts A."/>
            <person name="Saif S."/>
            <person name="Shea T."/>
            <person name="Shenoy N."/>
            <person name="Sisk P."/>
            <person name="Stolte C."/>
            <person name="Sykes S."/>
            <person name="Walk T."/>
            <person name="White J."/>
            <person name="Yandava C."/>
            <person name="Haas B."/>
            <person name="Nusbaum C."/>
            <person name="Birren B."/>
        </authorList>
    </citation>
    <scope>NUCLEOTIDE SEQUENCE</scope>
    <source>
        <strain evidence="2">R3-111a-1</strain>
    </source>
</reference>
<dbReference type="VEuPathDB" id="FungiDB:GGTG_10211"/>
<dbReference type="HOGENOM" id="CLU_1310206_0_0_1"/>
<dbReference type="EnsemblFungi" id="EJT73370">
    <property type="protein sequence ID" value="EJT73370"/>
    <property type="gene ID" value="GGTG_10211"/>
</dbReference>
<reference evidence="4" key="1">
    <citation type="submission" date="2010-07" db="EMBL/GenBank/DDBJ databases">
        <title>The genome sequence of Gaeumannomyces graminis var. tritici strain R3-111a-1.</title>
        <authorList>
            <consortium name="The Broad Institute Genome Sequencing Platform"/>
            <person name="Ma L.-J."/>
            <person name="Dead R."/>
            <person name="Young S."/>
            <person name="Zeng Q."/>
            <person name="Koehrsen M."/>
            <person name="Alvarado L."/>
            <person name="Berlin A."/>
            <person name="Chapman S.B."/>
            <person name="Chen Z."/>
            <person name="Freedman E."/>
            <person name="Gellesch M."/>
            <person name="Goldberg J."/>
            <person name="Griggs A."/>
            <person name="Gujja S."/>
            <person name="Heilman E.R."/>
            <person name="Heiman D."/>
            <person name="Hepburn T."/>
            <person name="Howarth C."/>
            <person name="Jen D."/>
            <person name="Larson L."/>
            <person name="Mehta T."/>
            <person name="Neiman D."/>
            <person name="Pearson M."/>
            <person name="Roberts A."/>
            <person name="Saif S."/>
            <person name="Shea T."/>
            <person name="Shenoy N."/>
            <person name="Sisk P."/>
            <person name="Stolte C."/>
            <person name="Sykes S."/>
            <person name="Walk T."/>
            <person name="White J."/>
            <person name="Yandava C."/>
            <person name="Haas B."/>
            <person name="Nusbaum C."/>
            <person name="Birren B."/>
        </authorList>
    </citation>
    <scope>NUCLEOTIDE SEQUENCE [LARGE SCALE GENOMIC DNA]</scope>
    <source>
        <strain evidence="4">R3-111a-1</strain>
    </source>
</reference>
<feature type="region of interest" description="Disordered" evidence="1">
    <location>
        <begin position="184"/>
        <end position="210"/>
    </location>
</feature>
<evidence type="ECO:0000256" key="1">
    <source>
        <dbReference type="SAM" id="MobiDB-lite"/>
    </source>
</evidence>
<evidence type="ECO:0000313" key="4">
    <source>
        <dbReference type="Proteomes" id="UP000006039"/>
    </source>
</evidence>
<evidence type="ECO:0000313" key="3">
    <source>
        <dbReference type="EnsemblFungi" id="EJT73370"/>
    </source>
</evidence>
<dbReference type="EMBL" id="GL385399">
    <property type="protein sequence ID" value="EJT73370.1"/>
    <property type="molecule type" value="Genomic_DNA"/>
</dbReference>
<dbReference type="GeneID" id="20350669"/>
<protein>
    <submittedName>
        <fullName evidence="2 3">Uncharacterized protein</fullName>
    </submittedName>
</protein>
<dbReference type="AlphaFoldDB" id="J3P9N4"/>
<reference evidence="3" key="4">
    <citation type="journal article" date="2015" name="G3 (Bethesda)">
        <title>Genome sequences of three phytopathogenic species of the Magnaporthaceae family of fungi.</title>
        <authorList>
            <person name="Okagaki L.H."/>
            <person name="Nunes C.C."/>
            <person name="Sailsbery J."/>
            <person name="Clay B."/>
            <person name="Brown D."/>
            <person name="John T."/>
            <person name="Oh Y."/>
            <person name="Young N."/>
            <person name="Fitzgerald M."/>
            <person name="Haas B.J."/>
            <person name="Zeng Q."/>
            <person name="Young S."/>
            <person name="Adiconis X."/>
            <person name="Fan L."/>
            <person name="Levin J.Z."/>
            <person name="Mitchell T.K."/>
            <person name="Okubara P.A."/>
            <person name="Farman M.L."/>
            <person name="Kohn L.M."/>
            <person name="Birren B."/>
            <person name="Ma L.-J."/>
            <person name="Dean R.A."/>
        </authorList>
    </citation>
    <scope>NUCLEOTIDE SEQUENCE</scope>
    <source>
        <strain evidence="3">R3-111a-1</strain>
    </source>
</reference>
<reference evidence="2" key="3">
    <citation type="submission" date="2010-09" db="EMBL/GenBank/DDBJ databases">
        <title>Annotation of Gaeumannomyces graminis var. tritici R3-111a-1.</title>
        <authorList>
            <consortium name="The Broad Institute Genome Sequencing Platform"/>
            <person name="Ma L.-J."/>
            <person name="Dead R."/>
            <person name="Young S.K."/>
            <person name="Zeng Q."/>
            <person name="Gargeya S."/>
            <person name="Fitzgerald M."/>
            <person name="Haas B."/>
            <person name="Abouelleil A."/>
            <person name="Alvarado L."/>
            <person name="Arachchi H.M."/>
            <person name="Berlin A."/>
            <person name="Brown A."/>
            <person name="Chapman S.B."/>
            <person name="Chen Z."/>
            <person name="Dunbar C."/>
            <person name="Freedman E."/>
            <person name="Gearin G."/>
            <person name="Gellesch M."/>
            <person name="Goldberg J."/>
            <person name="Griggs A."/>
            <person name="Gujja S."/>
            <person name="Heiman D."/>
            <person name="Howarth C."/>
            <person name="Larson L."/>
            <person name="Lui A."/>
            <person name="MacDonald P.J.P."/>
            <person name="Mehta T."/>
            <person name="Montmayeur A."/>
            <person name="Murphy C."/>
            <person name="Neiman D."/>
            <person name="Pearson M."/>
            <person name="Priest M."/>
            <person name="Roberts A."/>
            <person name="Saif S."/>
            <person name="Shea T."/>
            <person name="Shenoy N."/>
            <person name="Sisk P."/>
            <person name="Stolte C."/>
            <person name="Sykes S."/>
            <person name="Yandava C."/>
            <person name="Wortman J."/>
            <person name="Nusbaum C."/>
            <person name="Birren B."/>
        </authorList>
    </citation>
    <scope>NUCLEOTIDE SEQUENCE</scope>
    <source>
        <strain evidence="2">R3-111a-1</strain>
    </source>
</reference>
<accession>J3P9N4</accession>
<organism evidence="2">
    <name type="scientific">Gaeumannomyces tritici (strain R3-111a-1)</name>
    <name type="common">Wheat and barley take-all root rot fungus</name>
    <name type="synonym">Gaeumannomyces graminis var. tritici</name>
    <dbReference type="NCBI Taxonomy" id="644352"/>
    <lineage>
        <taxon>Eukaryota</taxon>
        <taxon>Fungi</taxon>
        <taxon>Dikarya</taxon>
        <taxon>Ascomycota</taxon>
        <taxon>Pezizomycotina</taxon>
        <taxon>Sordariomycetes</taxon>
        <taxon>Sordariomycetidae</taxon>
        <taxon>Magnaporthales</taxon>
        <taxon>Magnaporthaceae</taxon>
        <taxon>Gaeumannomyces</taxon>
    </lineage>
</organism>
<reference evidence="3" key="5">
    <citation type="submission" date="2018-04" db="UniProtKB">
        <authorList>
            <consortium name="EnsemblFungi"/>
        </authorList>
    </citation>
    <scope>IDENTIFICATION</scope>
    <source>
        <strain evidence="3">R3-111a-1</strain>
    </source>
</reference>
<evidence type="ECO:0000313" key="2">
    <source>
        <dbReference type="EMBL" id="EJT73370.1"/>
    </source>
</evidence>
<gene>
    <name evidence="3" type="primary">20350669</name>
    <name evidence="2" type="ORF">GGTG_10211</name>
</gene>
<sequence length="210" mass="22509">MSRFGIAVRDPIIYAKATRHRERQEGGAICVTGPEDWNRSTATVTKQARGNTASFRATARRSPRSVSMQGATLHRYAESEHDGSNFSTHFPWASVLSLRRGDELASQGTAIAQLLESQVHISPGLGGQPASIVNAGLGTSIQCRNPPGFGLLLQHGPPRRSEMSDLGESQNTVFHCMPDPAPALAGCGTRGRRGRWQPEGQGPRAKGATD</sequence>
<dbReference type="Proteomes" id="UP000006039">
    <property type="component" value="Unassembled WGS sequence"/>
</dbReference>
<dbReference type="RefSeq" id="XP_009226344.1">
    <property type="nucleotide sequence ID" value="XM_009228080.1"/>
</dbReference>
<proteinExistence type="predicted"/>
<name>J3P9N4_GAET3</name>
<keyword evidence="4" id="KW-1185">Reference proteome</keyword>